<evidence type="ECO:0000313" key="2">
    <source>
        <dbReference type="Proteomes" id="UP000789920"/>
    </source>
</evidence>
<proteinExistence type="predicted"/>
<comment type="caution">
    <text evidence="1">The sequence shown here is derived from an EMBL/GenBank/DDBJ whole genome shotgun (WGS) entry which is preliminary data.</text>
</comment>
<dbReference type="Proteomes" id="UP000789920">
    <property type="component" value="Unassembled WGS sequence"/>
</dbReference>
<organism evidence="1 2">
    <name type="scientific">Racocetra persica</name>
    <dbReference type="NCBI Taxonomy" id="160502"/>
    <lineage>
        <taxon>Eukaryota</taxon>
        <taxon>Fungi</taxon>
        <taxon>Fungi incertae sedis</taxon>
        <taxon>Mucoromycota</taxon>
        <taxon>Glomeromycotina</taxon>
        <taxon>Glomeromycetes</taxon>
        <taxon>Diversisporales</taxon>
        <taxon>Gigasporaceae</taxon>
        <taxon>Racocetra</taxon>
    </lineage>
</organism>
<feature type="non-terminal residue" evidence="1">
    <location>
        <position position="1"/>
    </location>
</feature>
<protein>
    <submittedName>
        <fullName evidence="1">19911_t:CDS:1</fullName>
    </submittedName>
</protein>
<reference evidence="1" key="1">
    <citation type="submission" date="2021-06" db="EMBL/GenBank/DDBJ databases">
        <authorList>
            <person name="Kallberg Y."/>
            <person name="Tangrot J."/>
            <person name="Rosling A."/>
        </authorList>
    </citation>
    <scope>NUCLEOTIDE SEQUENCE</scope>
    <source>
        <strain evidence="1">MA461A</strain>
    </source>
</reference>
<accession>A0ACA9SS10</accession>
<gene>
    <name evidence="1" type="ORF">RPERSI_LOCUS33928</name>
</gene>
<keyword evidence="2" id="KW-1185">Reference proteome</keyword>
<dbReference type="EMBL" id="CAJVQC010149285">
    <property type="protein sequence ID" value="CAG8846013.1"/>
    <property type="molecule type" value="Genomic_DNA"/>
</dbReference>
<name>A0ACA9SS10_9GLOM</name>
<sequence length="60" mass="6791">LLVSLSENAISILSQYYISLNISLIHDIMEQSLEQSLDIKMLNNIPTFSELLAELLLENV</sequence>
<evidence type="ECO:0000313" key="1">
    <source>
        <dbReference type="EMBL" id="CAG8846013.1"/>
    </source>
</evidence>
<feature type="non-terminal residue" evidence="1">
    <location>
        <position position="60"/>
    </location>
</feature>